<reference evidence="4 5" key="1">
    <citation type="submission" date="2023-01" db="EMBL/GenBank/DDBJ databases">
        <authorList>
            <person name="Yoon J.-W."/>
        </authorList>
    </citation>
    <scope>NUCLEOTIDE SEQUENCE [LARGE SCALE GENOMIC DNA]</scope>
    <source>
        <strain evidence="4 5">KMU-50</strain>
    </source>
</reference>
<dbReference type="InterPro" id="IPR007730">
    <property type="entry name" value="SPOR-like_dom"/>
</dbReference>
<evidence type="ECO:0000256" key="2">
    <source>
        <dbReference type="SAM" id="SignalP"/>
    </source>
</evidence>
<dbReference type="Gene3D" id="3.30.70.1070">
    <property type="entry name" value="Sporulation related repeat"/>
    <property type="match status" value="1"/>
</dbReference>
<dbReference type="RefSeq" id="WP_271055357.1">
    <property type="nucleotide sequence ID" value="NZ_JAQIIO010000013.1"/>
</dbReference>
<keyword evidence="5" id="KW-1185">Reference proteome</keyword>
<proteinExistence type="predicted"/>
<feature type="region of interest" description="Disordered" evidence="1">
    <location>
        <begin position="106"/>
        <end position="174"/>
    </location>
</feature>
<sequence>MIKKTAAVMAILAGISATGAQALSLKKGAQPAELPPAGYDGNSYVDSRGCIYIRAGVAGNVTWVPRVTRNREVVCGARPSLAAAQPAPVEAPVEAAAPIQSVTAVETPSNPTAPVQSTTVRKVPSTARTRVVPRPSKPGPALPPRIGFGPDETNPDLPPPSPAPRSWLDRYSENGGVDPSLIPSVAPVANLAELQDAQIVPDNGTVDQSVRVNCPPQANVNYVTLNGERVPLQCGSHQTVPESYVVAHGNGLRTRVTTFPHPSVAQAQSVAPYSSENVASVPATTVSVPQGNGHAPRSYTIVRRSDFDKSALPPSTVIAPQTYVASNMPVTVPEGYKVAWDDGRLNRLRGVRTVGGDLLSAQIWTEDPPRKLIGVKLPKSALSGAPIFGGPATEVFSTRSAPITSTQSVSAQPSNHRYVQVGGFANPSNARKVIIKLQKMGLTVSSMSSKSGVKTILAGPFTQQAQLTSALSKVRRAGFQDAFLRK</sequence>
<dbReference type="PROSITE" id="PS51724">
    <property type="entry name" value="SPOR"/>
    <property type="match status" value="1"/>
</dbReference>
<dbReference type="InterPro" id="IPR036680">
    <property type="entry name" value="SPOR-like_sf"/>
</dbReference>
<feature type="domain" description="SPOR" evidence="3">
    <location>
        <begin position="411"/>
        <end position="486"/>
    </location>
</feature>
<evidence type="ECO:0000313" key="5">
    <source>
        <dbReference type="Proteomes" id="UP001528040"/>
    </source>
</evidence>
<evidence type="ECO:0000313" key="4">
    <source>
        <dbReference type="EMBL" id="MDA5095648.1"/>
    </source>
</evidence>
<feature type="chain" id="PRO_5045409263" evidence="2">
    <location>
        <begin position="23"/>
        <end position="486"/>
    </location>
</feature>
<organism evidence="4 5">
    <name type="scientific">Aliiroseovarius salicola</name>
    <dbReference type="NCBI Taxonomy" id="3009082"/>
    <lineage>
        <taxon>Bacteria</taxon>
        <taxon>Pseudomonadati</taxon>
        <taxon>Pseudomonadota</taxon>
        <taxon>Alphaproteobacteria</taxon>
        <taxon>Rhodobacterales</taxon>
        <taxon>Paracoccaceae</taxon>
        <taxon>Aliiroseovarius</taxon>
    </lineage>
</organism>
<dbReference type="SUPFAM" id="SSF110997">
    <property type="entry name" value="Sporulation related repeat"/>
    <property type="match status" value="1"/>
</dbReference>
<protein>
    <submittedName>
        <fullName evidence="4">SPOR domain-containing protein</fullName>
    </submittedName>
</protein>
<name>A0ABT4W553_9RHOB</name>
<keyword evidence="2" id="KW-0732">Signal</keyword>
<accession>A0ABT4W553</accession>
<evidence type="ECO:0000259" key="3">
    <source>
        <dbReference type="PROSITE" id="PS51724"/>
    </source>
</evidence>
<dbReference type="Pfam" id="PF05036">
    <property type="entry name" value="SPOR"/>
    <property type="match status" value="1"/>
</dbReference>
<evidence type="ECO:0000256" key="1">
    <source>
        <dbReference type="SAM" id="MobiDB-lite"/>
    </source>
</evidence>
<feature type="compositionally biased region" description="Polar residues" evidence="1">
    <location>
        <begin position="106"/>
        <end position="120"/>
    </location>
</feature>
<dbReference type="Proteomes" id="UP001528040">
    <property type="component" value="Unassembled WGS sequence"/>
</dbReference>
<dbReference type="EMBL" id="JAQIIO010000013">
    <property type="protein sequence ID" value="MDA5095648.1"/>
    <property type="molecule type" value="Genomic_DNA"/>
</dbReference>
<feature type="signal peptide" evidence="2">
    <location>
        <begin position="1"/>
        <end position="22"/>
    </location>
</feature>
<gene>
    <name evidence="4" type="ORF">O2N63_16275</name>
</gene>
<comment type="caution">
    <text evidence="4">The sequence shown here is derived from an EMBL/GenBank/DDBJ whole genome shotgun (WGS) entry which is preliminary data.</text>
</comment>